<dbReference type="InterPro" id="IPR012545">
    <property type="entry name" value="DUF1697"/>
</dbReference>
<dbReference type="HOGENOM" id="CLU_106303_0_0_6"/>
<dbReference type="eggNOG" id="COG3797">
    <property type="taxonomic scope" value="Bacteria"/>
</dbReference>
<evidence type="ECO:0000313" key="1">
    <source>
        <dbReference type="EMBL" id="AHG20737.1"/>
    </source>
</evidence>
<dbReference type="PANTHER" id="PTHR36439:SF1">
    <property type="entry name" value="DUF1697 DOMAIN-CONTAINING PROTEIN"/>
    <property type="match status" value="1"/>
</dbReference>
<dbReference type="PATRIC" id="fig|1441930.4.peg.2927"/>
<proteinExistence type="predicted"/>
<name>W0LEN1_9GAMM</name>
<organism evidence="1 2">
    <name type="scientific">Chania multitudinisentens RB-25</name>
    <dbReference type="NCBI Taxonomy" id="1441930"/>
    <lineage>
        <taxon>Bacteria</taxon>
        <taxon>Pseudomonadati</taxon>
        <taxon>Pseudomonadota</taxon>
        <taxon>Gammaproteobacteria</taxon>
        <taxon>Enterobacterales</taxon>
        <taxon>Yersiniaceae</taxon>
        <taxon>Chania</taxon>
    </lineage>
</organism>
<dbReference type="PANTHER" id="PTHR36439">
    <property type="entry name" value="BLL4334 PROTEIN"/>
    <property type="match status" value="1"/>
</dbReference>
<dbReference type="EMBL" id="CP007044">
    <property type="protein sequence ID" value="AHG20737.1"/>
    <property type="molecule type" value="Genomic_DNA"/>
</dbReference>
<dbReference type="PIRSF" id="PIRSF008502">
    <property type="entry name" value="UCP008502"/>
    <property type="match status" value="1"/>
</dbReference>
<dbReference type="Gene3D" id="3.30.70.1280">
    <property type="entry name" value="SP0830-like domains"/>
    <property type="match status" value="1"/>
</dbReference>
<dbReference type="Pfam" id="PF08002">
    <property type="entry name" value="DUF1697"/>
    <property type="match status" value="1"/>
</dbReference>
<dbReference type="AlphaFoldDB" id="W0LEN1"/>
<dbReference type="RefSeq" id="WP_024912388.1">
    <property type="nucleotide sequence ID" value="NZ_CP007044.2"/>
</dbReference>
<accession>W0LEN1</accession>
<evidence type="ECO:0008006" key="3">
    <source>
        <dbReference type="Google" id="ProtNLM"/>
    </source>
</evidence>
<reference evidence="1 2" key="2">
    <citation type="submission" date="2015-03" db="EMBL/GenBank/DDBJ databases">
        <authorList>
            <person name="Chan K.-G."/>
        </authorList>
    </citation>
    <scope>NUCLEOTIDE SEQUENCE [LARGE SCALE GENOMIC DNA]</scope>
    <source>
        <strain evidence="1 2">RB-25</strain>
    </source>
</reference>
<keyword evidence="2" id="KW-1185">Reference proteome</keyword>
<gene>
    <name evidence="1" type="ORF">Z042_14840</name>
</gene>
<dbReference type="KEGG" id="sfo:Z042_14840"/>
<reference evidence="1 2" key="1">
    <citation type="submission" date="2014-01" db="EMBL/GenBank/DDBJ databases">
        <title>Isolation of Serratia multitudinisentens RB-25 from Ex-Landfill site.</title>
        <authorList>
            <person name="Robson E.H.J."/>
        </authorList>
    </citation>
    <scope>NUCLEOTIDE SEQUENCE [LARGE SCALE GENOMIC DNA]</scope>
    <source>
        <strain evidence="1 2">RB-25</strain>
    </source>
</reference>
<dbReference type="Proteomes" id="UP000019030">
    <property type="component" value="Chromosome"/>
</dbReference>
<protein>
    <recommendedName>
        <fullName evidence="3">DUF1697 domain-containing protein</fullName>
    </recommendedName>
</protein>
<dbReference type="SUPFAM" id="SSF160379">
    <property type="entry name" value="SP0830-like"/>
    <property type="match status" value="1"/>
</dbReference>
<sequence>MQTFVLLLRGVMPTGRNKVPMVELRKALDAAGFINVRTYIQSGNVVLQSNNDDPCTIQKQVHDIITQEIGADISVIARTHEQIKNILAGNPFCLEDAARTYFSMLESSPTKSLVEELKGIIFAPDMVTIINDTIYTLYATKHSDSKFNNNFFERRLKVIATTRNFNTLSHLLEMSA</sequence>
<evidence type="ECO:0000313" key="2">
    <source>
        <dbReference type="Proteomes" id="UP000019030"/>
    </source>
</evidence>